<gene>
    <name evidence="1" type="ORF">PDUR_23620</name>
</gene>
<keyword evidence="2" id="KW-1185">Reference proteome</keyword>
<accession>A0A089HW09</accession>
<reference evidence="1 2" key="1">
    <citation type="submission" date="2014-08" db="EMBL/GenBank/DDBJ databases">
        <title>Comparative genomics of the Paenibacillus odorifer group.</title>
        <authorList>
            <person name="den Bakker H.C."/>
            <person name="Tsai Y.-C."/>
            <person name="Martin N."/>
            <person name="Korlach J."/>
            <person name="Wiedmann M."/>
        </authorList>
    </citation>
    <scope>NUCLEOTIDE SEQUENCE [LARGE SCALE GENOMIC DNA]</scope>
    <source>
        <strain evidence="1 2">DSM 1735</strain>
    </source>
</reference>
<dbReference type="RefSeq" id="WP_042208299.1">
    <property type="nucleotide sequence ID" value="NZ_CP009288.1"/>
</dbReference>
<name>A0A089HW09_PAEDU</name>
<dbReference type="KEGG" id="pdu:PDUR_23620"/>
<evidence type="ECO:0000313" key="1">
    <source>
        <dbReference type="EMBL" id="AIQ14543.1"/>
    </source>
</evidence>
<dbReference type="AlphaFoldDB" id="A0A089HW09"/>
<organism evidence="1 2">
    <name type="scientific">Paenibacillus durus</name>
    <name type="common">Paenibacillus azotofixans</name>
    <dbReference type="NCBI Taxonomy" id="44251"/>
    <lineage>
        <taxon>Bacteria</taxon>
        <taxon>Bacillati</taxon>
        <taxon>Bacillota</taxon>
        <taxon>Bacilli</taxon>
        <taxon>Bacillales</taxon>
        <taxon>Paenibacillaceae</taxon>
        <taxon>Paenibacillus</taxon>
    </lineage>
</organism>
<proteinExistence type="predicted"/>
<dbReference type="STRING" id="44251.PDUR_23620"/>
<evidence type="ECO:0000313" key="2">
    <source>
        <dbReference type="Proteomes" id="UP000029409"/>
    </source>
</evidence>
<sequence>MGYIDPNGHERLVRGDYSDDSEHAGYDNKNMNSNALIILLHGFIRAIQEQVEKIVLLKLGWADYSEAVEVLRMKYRFSLTGSIRYPEAASGATLLKFTR</sequence>
<dbReference type="Proteomes" id="UP000029409">
    <property type="component" value="Chromosome"/>
</dbReference>
<dbReference type="EMBL" id="CP009288">
    <property type="protein sequence ID" value="AIQ14543.1"/>
    <property type="molecule type" value="Genomic_DNA"/>
</dbReference>
<protein>
    <submittedName>
        <fullName evidence="1">Uncharacterized protein</fullName>
    </submittedName>
</protein>